<gene>
    <name evidence="3" type="ORF">FQB35_00140</name>
</gene>
<feature type="domain" description="FAD/NAD(P)-binding" evidence="2">
    <location>
        <begin position="4"/>
        <end position="298"/>
    </location>
</feature>
<dbReference type="Proteomes" id="UP000324646">
    <property type="component" value="Chromosome"/>
</dbReference>
<organism evidence="3 4">
    <name type="scientific">Crassaminicella thermophila</name>
    <dbReference type="NCBI Taxonomy" id="2599308"/>
    <lineage>
        <taxon>Bacteria</taxon>
        <taxon>Bacillati</taxon>
        <taxon>Bacillota</taxon>
        <taxon>Clostridia</taxon>
        <taxon>Eubacteriales</taxon>
        <taxon>Clostridiaceae</taxon>
        <taxon>Crassaminicella</taxon>
    </lineage>
</organism>
<evidence type="ECO:0000256" key="1">
    <source>
        <dbReference type="ARBA" id="ARBA00023002"/>
    </source>
</evidence>
<name>A0A5C0S8D4_CRATE</name>
<protein>
    <submittedName>
        <fullName evidence="3">FAD-dependent oxidoreductase</fullName>
    </submittedName>
</protein>
<dbReference type="SUPFAM" id="SSF51905">
    <property type="entry name" value="FAD/NAD(P)-binding domain"/>
    <property type="match status" value="1"/>
</dbReference>
<dbReference type="RefSeq" id="WP_207707320.1">
    <property type="nucleotide sequence ID" value="NZ_CP042243.1"/>
</dbReference>
<dbReference type="GO" id="GO:0016491">
    <property type="term" value="F:oxidoreductase activity"/>
    <property type="evidence" value="ECO:0007669"/>
    <property type="project" value="UniProtKB-KW"/>
</dbReference>
<dbReference type="AlphaFoldDB" id="A0A5C0S8D4"/>
<keyword evidence="4" id="KW-1185">Reference proteome</keyword>
<dbReference type="PANTHER" id="PTHR42949:SF3">
    <property type="entry name" value="ANAEROBIC GLYCEROL-3-PHOSPHATE DEHYDROGENASE SUBUNIT B"/>
    <property type="match status" value="1"/>
</dbReference>
<dbReference type="EMBL" id="CP042243">
    <property type="protein sequence ID" value="QEK10905.1"/>
    <property type="molecule type" value="Genomic_DNA"/>
</dbReference>
<dbReference type="KEGG" id="crs:FQB35_00140"/>
<accession>A0A5C0S8D4</accession>
<dbReference type="PRINTS" id="PR00469">
    <property type="entry name" value="PNDRDTASEII"/>
</dbReference>
<sequence length="421" mass="46185">MLKYDIVVIGGGPAGLAAAIEAKKNGVDSILVIERDRELGGILQQCIHNGFGLHEFKEELTGPEYAEKFIVQLKELGIEYKLDTMVLDIREDKIISAINTVDGFMAIKAKAIVLAMGCRERTRGAINIPGTRPAGVFTAGTAQRFVNMEGYMVGRKVVILGSGDIGLIMARRMTLEGAEVLAVAELMPFSGGLTRNIVQCLDDYNIPLLLSHTLIKIKGKNRVEGVVIAKVDENRKPIPGTEKEFECDTLLLSVGLIPENELSIQAGIKLDPVTSGPIVNEAMETNIEGIFACGNVVHVHDLVDFVTAESRRAGENAAKYVKNKLKKDGAVLKTQPGDGIRYIVPHVVRSENIEKNLDLFMRVDNVYHNMNMVVKVDGKEIKRIKKRHLAPGEMESVRINKEDLACIYESVITVSLEREGA</sequence>
<dbReference type="Gene3D" id="3.50.50.60">
    <property type="entry name" value="FAD/NAD(P)-binding domain"/>
    <property type="match status" value="2"/>
</dbReference>
<dbReference type="InterPro" id="IPR023753">
    <property type="entry name" value="FAD/NAD-binding_dom"/>
</dbReference>
<evidence type="ECO:0000259" key="2">
    <source>
        <dbReference type="Pfam" id="PF07992"/>
    </source>
</evidence>
<dbReference type="Pfam" id="PF07992">
    <property type="entry name" value="Pyr_redox_2"/>
    <property type="match status" value="1"/>
</dbReference>
<evidence type="ECO:0000313" key="4">
    <source>
        <dbReference type="Proteomes" id="UP000324646"/>
    </source>
</evidence>
<proteinExistence type="predicted"/>
<dbReference type="PANTHER" id="PTHR42949">
    <property type="entry name" value="ANAEROBIC GLYCEROL-3-PHOSPHATE DEHYDROGENASE SUBUNIT B"/>
    <property type="match status" value="1"/>
</dbReference>
<keyword evidence="1" id="KW-0560">Oxidoreductase</keyword>
<dbReference type="PRINTS" id="PR00368">
    <property type="entry name" value="FADPNR"/>
</dbReference>
<dbReference type="InterPro" id="IPR036188">
    <property type="entry name" value="FAD/NAD-bd_sf"/>
</dbReference>
<dbReference type="InterPro" id="IPR051691">
    <property type="entry name" value="Metab_Enz_Cyan_OpOx_G3PDH"/>
</dbReference>
<evidence type="ECO:0000313" key="3">
    <source>
        <dbReference type="EMBL" id="QEK10905.1"/>
    </source>
</evidence>
<reference evidence="3 4" key="1">
    <citation type="submission" date="2019-07" db="EMBL/GenBank/DDBJ databases">
        <title>Complete genome of Crassaminicella thermophila SY095.</title>
        <authorList>
            <person name="Li X."/>
        </authorList>
    </citation>
    <scope>NUCLEOTIDE SEQUENCE [LARGE SCALE GENOMIC DNA]</scope>
    <source>
        <strain evidence="3 4">SY095</strain>
    </source>
</reference>